<comment type="caution">
    <text evidence="2">The sequence shown here is derived from an EMBL/GenBank/DDBJ whole genome shotgun (WGS) entry which is preliminary data.</text>
</comment>
<proteinExistence type="predicted"/>
<evidence type="ECO:0000313" key="3">
    <source>
        <dbReference type="Proteomes" id="UP001634394"/>
    </source>
</evidence>
<sequence length="74" mass="8798">AAKIMELKEKDATINDFFKTWKQKQDEYTTLVKSVKSNEELIKQQQDQLKKTQIAIAENKKLIEQRTKEDEEIQ</sequence>
<reference evidence="2 3" key="1">
    <citation type="submission" date="2024-11" db="EMBL/GenBank/DDBJ databases">
        <title>Chromosome-level genome assembly of the freshwater bivalve Anodonta woodiana.</title>
        <authorList>
            <person name="Chen X."/>
        </authorList>
    </citation>
    <scope>NUCLEOTIDE SEQUENCE [LARGE SCALE GENOMIC DNA]</scope>
    <source>
        <strain evidence="2">MN2024</strain>
        <tissue evidence="2">Gills</tissue>
    </source>
</reference>
<organism evidence="2 3">
    <name type="scientific">Sinanodonta woodiana</name>
    <name type="common">Chinese pond mussel</name>
    <name type="synonym">Anodonta woodiana</name>
    <dbReference type="NCBI Taxonomy" id="1069815"/>
    <lineage>
        <taxon>Eukaryota</taxon>
        <taxon>Metazoa</taxon>
        <taxon>Spiralia</taxon>
        <taxon>Lophotrochozoa</taxon>
        <taxon>Mollusca</taxon>
        <taxon>Bivalvia</taxon>
        <taxon>Autobranchia</taxon>
        <taxon>Heteroconchia</taxon>
        <taxon>Palaeoheterodonta</taxon>
        <taxon>Unionida</taxon>
        <taxon>Unionoidea</taxon>
        <taxon>Unionidae</taxon>
        <taxon>Unioninae</taxon>
        <taxon>Sinanodonta</taxon>
    </lineage>
</organism>
<dbReference type="Proteomes" id="UP001634394">
    <property type="component" value="Unassembled WGS sequence"/>
</dbReference>
<feature type="coiled-coil region" evidence="1">
    <location>
        <begin position="35"/>
        <end position="62"/>
    </location>
</feature>
<evidence type="ECO:0000313" key="2">
    <source>
        <dbReference type="EMBL" id="KAL3888924.1"/>
    </source>
</evidence>
<accession>A0ABD3XRR1</accession>
<keyword evidence="3" id="KW-1185">Reference proteome</keyword>
<protein>
    <submittedName>
        <fullName evidence="2">Uncharacterized protein</fullName>
    </submittedName>
</protein>
<evidence type="ECO:0000256" key="1">
    <source>
        <dbReference type="SAM" id="Coils"/>
    </source>
</evidence>
<feature type="non-terminal residue" evidence="2">
    <location>
        <position position="1"/>
    </location>
</feature>
<dbReference type="AlphaFoldDB" id="A0ABD3XRR1"/>
<gene>
    <name evidence="2" type="ORF">ACJMK2_001284</name>
</gene>
<keyword evidence="1" id="KW-0175">Coiled coil</keyword>
<name>A0ABD3XRR1_SINWO</name>
<dbReference type="EMBL" id="JBJQND010000001">
    <property type="protein sequence ID" value="KAL3888924.1"/>
    <property type="molecule type" value="Genomic_DNA"/>
</dbReference>
<feature type="non-terminal residue" evidence="2">
    <location>
        <position position="74"/>
    </location>
</feature>